<accession>A0A940NHH1</accession>
<evidence type="ECO:0000313" key="2">
    <source>
        <dbReference type="Proteomes" id="UP000682134"/>
    </source>
</evidence>
<dbReference type="AlphaFoldDB" id="A0A940NHH1"/>
<dbReference type="Proteomes" id="UP000682134">
    <property type="component" value="Unassembled WGS sequence"/>
</dbReference>
<comment type="caution">
    <text evidence="1">The sequence shown here is derived from an EMBL/GenBank/DDBJ whole genome shotgun (WGS) entry which is preliminary data.</text>
</comment>
<organism evidence="1 2">
    <name type="scientific">Gottfriedia endophytica</name>
    <dbReference type="NCBI Taxonomy" id="2820819"/>
    <lineage>
        <taxon>Bacteria</taxon>
        <taxon>Bacillati</taxon>
        <taxon>Bacillota</taxon>
        <taxon>Bacilli</taxon>
        <taxon>Bacillales</taxon>
        <taxon>Bacillaceae</taxon>
        <taxon>Gottfriedia</taxon>
    </lineage>
</organism>
<sequence>MAGNDSVKDIIYIYGDKHNHCYITSGINFREFIQGLPFPIQNILLLKHDVQWADYNLNSSFNYVEKEYISQLLNEDVEKNLDFCWVDFEELLDLDELEPREISELLYLAHKKEPISKPFLPRLNNSFAYINMNGGQYKKVYYKRMNDFLFMLCNSITNKLNTFNKKGINFFSRPKNLTPLHINLMLKLLPLMEDGIIIDLTERLENRKTIEIPIYRVNYYAEIDEVIANVDEHREKTNQFALLIYSKKDNEWSLTEV</sequence>
<dbReference type="RefSeq" id="WP_209402342.1">
    <property type="nucleotide sequence ID" value="NZ_JAGIYQ010000002.1"/>
</dbReference>
<evidence type="ECO:0000313" key="1">
    <source>
        <dbReference type="EMBL" id="MBP0724122.1"/>
    </source>
</evidence>
<gene>
    <name evidence="1" type="ORF">J5Y03_02855</name>
</gene>
<keyword evidence="2" id="KW-1185">Reference proteome</keyword>
<proteinExistence type="predicted"/>
<name>A0A940NHH1_9BACI</name>
<reference evidence="1" key="1">
    <citation type="submission" date="2021-04" db="EMBL/GenBank/DDBJ databases">
        <title>Genome seq and assembly of Bacillus sp.</title>
        <authorList>
            <person name="Chhetri G."/>
        </authorList>
    </citation>
    <scope>NUCLEOTIDE SEQUENCE</scope>
    <source>
        <strain evidence="1">RG28</strain>
    </source>
</reference>
<dbReference type="EMBL" id="JAGIYQ010000002">
    <property type="protein sequence ID" value="MBP0724122.1"/>
    <property type="molecule type" value="Genomic_DNA"/>
</dbReference>
<protein>
    <submittedName>
        <fullName evidence="1">Oxalate:formate antiporter</fullName>
    </submittedName>
</protein>